<protein>
    <recommendedName>
        <fullName evidence="2">DUF1206 domain-containing protein</fullName>
    </recommendedName>
</protein>
<feature type="transmembrane region" description="Helical" evidence="1">
    <location>
        <begin position="69"/>
        <end position="94"/>
    </location>
</feature>
<keyword evidence="1" id="KW-1133">Transmembrane helix</keyword>
<accession>A0A853ALL2</accession>
<keyword evidence="4" id="KW-1185">Reference proteome</keyword>
<name>A0A853ALL2_9PSEU</name>
<feature type="domain" description="DUF1206" evidence="2">
    <location>
        <begin position="24"/>
        <end position="90"/>
    </location>
</feature>
<proteinExistence type="predicted"/>
<dbReference type="Pfam" id="PF06724">
    <property type="entry name" value="DUF1206"/>
    <property type="match status" value="3"/>
</dbReference>
<keyword evidence="1" id="KW-0472">Membrane</keyword>
<feature type="transmembrane region" description="Helical" evidence="1">
    <location>
        <begin position="20"/>
        <end position="40"/>
    </location>
</feature>
<evidence type="ECO:0000313" key="3">
    <source>
        <dbReference type="EMBL" id="NYI85642.1"/>
    </source>
</evidence>
<evidence type="ECO:0000313" key="4">
    <source>
        <dbReference type="Proteomes" id="UP000587002"/>
    </source>
</evidence>
<dbReference type="Proteomes" id="UP000587002">
    <property type="component" value="Unassembled WGS sequence"/>
</dbReference>
<dbReference type="InterPro" id="IPR009597">
    <property type="entry name" value="DUF1206"/>
</dbReference>
<feature type="transmembrane region" description="Helical" evidence="1">
    <location>
        <begin position="150"/>
        <end position="170"/>
    </location>
</feature>
<feature type="transmembrane region" description="Helical" evidence="1">
    <location>
        <begin position="106"/>
        <end position="123"/>
    </location>
</feature>
<organism evidence="3 4">
    <name type="scientific">Saccharopolyspora hordei</name>
    <dbReference type="NCBI Taxonomy" id="1838"/>
    <lineage>
        <taxon>Bacteria</taxon>
        <taxon>Bacillati</taxon>
        <taxon>Actinomycetota</taxon>
        <taxon>Actinomycetes</taxon>
        <taxon>Pseudonocardiales</taxon>
        <taxon>Pseudonocardiaceae</taxon>
        <taxon>Saccharopolyspora</taxon>
    </lineage>
</organism>
<reference evidence="3 4" key="1">
    <citation type="submission" date="2020-07" db="EMBL/GenBank/DDBJ databases">
        <title>Sequencing the genomes of 1000 actinobacteria strains.</title>
        <authorList>
            <person name="Klenk H.-P."/>
        </authorList>
    </citation>
    <scope>NUCLEOTIDE SEQUENCE [LARGE SCALE GENOMIC DNA]</scope>
    <source>
        <strain evidence="3 4">DSM 44065</strain>
    </source>
</reference>
<gene>
    <name evidence="3" type="ORF">HNR68_004272</name>
</gene>
<keyword evidence="1" id="KW-0812">Transmembrane</keyword>
<comment type="caution">
    <text evidence="3">The sequence shown here is derived from an EMBL/GenBank/DDBJ whole genome shotgun (WGS) entry which is preliminary data.</text>
</comment>
<sequence>MTDLTRRARRAEGSTAVRVLGVLGWSSYGTVHLVIAWLAVEVSLGERQEQPAPQGAIAKLAQQPVGSALLAALAAGLGAFAVSQLVMAVIGFRWVQERPTRIARKLGALGRAVFSLGLGLLAARQCAGERIGSSSAQQQHLTADLLRLPAGWVLVAVVAVAVLVVAVATVRRGLLRSFREDLDLSGLSERTRCWVERVGLVGWVAKGLAYAGIGVLLAAAAVSSDPGKSGGLDRALHLLAGPLAGRIALWSIATGFVAFAAFCLTAAATHRR</sequence>
<dbReference type="RefSeq" id="WP_179723514.1">
    <property type="nucleotide sequence ID" value="NZ_BAABFH010000001.1"/>
</dbReference>
<dbReference type="AlphaFoldDB" id="A0A853ALL2"/>
<feature type="transmembrane region" description="Helical" evidence="1">
    <location>
        <begin position="243"/>
        <end position="268"/>
    </location>
</feature>
<feature type="domain" description="DUF1206" evidence="2">
    <location>
        <begin position="106"/>
        <end position="175"/>
    </location>
</feature>
<evidence type="ECO:0000259" key="2">
    <source>
        <dbReference type="Pfam" id="PF06724"/>
    </source>
</evidence>
<feature type="transmembrane region" description="Helical" evidence="1">
    <location>
        <begin position="200"/>
        <end position="223"/>
    </location>
</feature>
<feature type="domain" description="DUF1206" evidence="2">
    <location>
        <begin position="201"/>
        <end position="269"/>
    </location>
</feature>
<dbReference type="EMBL" id="JACCFJ010000001">
    <property type="protein sequence ID" value="NYI85642.1"/>
    <property type="molecule type" value="Genomic_DNA"/>
</dbReference>
<evidence type="ECO:0000256" key="1">
    <source>
        <dbReference type="SAM" id="Phobius"/>
    </source>
</evidence>